<dbReference type="Proteomes" id="UP000291088">
    <property type="component" value="Unassembled WGS sequence"/>
</dbReference>
<keyword evidence="3" id="KW-1185">Reference proteome</keyword>
<dbReference type="AlphaFoldDB" id="A0A4Q2T5H6"/>
<dbReference type="RefSeq" id="WP_129332586.1">
    <property type="nucleotide sequence ID" value="NZ_SDVB01000238.1"/>
</dbReference>
<gene>
    <name evidence="2" type="ORF">EUU22_13970</name>
</gene>
<feature type="transmembrane region" description="Helical" evidence="1">
    <location>
        <begin position="42"/>
        <end position="59"/>
    </location>
</feature>
<accession>A0A4Q2T5H6</accession>
<sequence>MPALLSRYATPLTTGLFLISLVSGVALFFHFGTSAFREMHELLSMVLVAPFLLHIWRNWRPFVSYFKRPPMAIALGLSLAAGIAFAWPAMTGATSVSPQVAMIELVVGGTPGQIAPLYGQTEETFVATLKEKGFAAAEPGKPLTEIATASGKTERDVVMALTTLKQ</sequence>
<reference evidence="2 3" key="1">
    <citation type="submission" date="2019-01" db="EMBL/GenBank/DDBJ databases">
        <authorList>
            <person name="Deng T."/>
        </authorList>
    </citation>
    <scope>NUCLEOTIDE SEQUENCE [LARGE SCALE GENOMIC DNA]</scope>
    <source>
        <strain evidence="2 3">F8825</strain>
    </source>
</reference>
<keyword evidence="1" id="KW-0812">Transmembrane</keyword>
<feature type="transmembrane region" description="Helical" evidence="1">
    <location>
        <begin position="12"/>
        <end position="36"/>
    </location>
</feature>
<proteinExistence type="predicted"/>
<dbReference type="EMBL" id="SDVB01000238">
    <property type="protein sequence ID" value="RYC12158.1"/>
    <property type="molecule type" value="Genomic_DNA"/>
</dbReference>
<evidence type="ECO:0000313" key="2">
    <source>
        <dbReference type="EMBL" id="RYC12158.1"/>
    </source>
</evidence>
<protein>
    <submittedName>
        <fullName evidence="2">DUF4405 domain-containing protein</fullName>
    </submittedName>
</protein>
<dbReference type="OrthoDB" id="5339490at2"/>
<comment type="caution">
    <text evidence="2">The sequence shown here is derived from an EMBL/GenBank/DDBJ whole genome shotgun (WGS) entry which is preliminary data.</text>
</comment>
<keyword evidence="1" id="KW-0472">Membrane</keyword>
<keyword evidence="1" id="KW-1133">Transmembrane helix</keyword>
<organism evidence="2 3">
    <name type="scientific">Ciceribacter ferrooxidans</name>
    <dbReference type="NCBI Taxonomy" id="2509717"/>
    <lineage>
        <taxon>Bacteria</taxon>
        <taxon>Pseudomonadati</taxon>
        <taxon>Pseudomonadota</taxon>
        <taxon>Alphaproteobacteria</taxon>
        <taxon>Hyphomicrobiales</taxon>
        <taxon>Rhizobiaceae</taxon>
        <taxon>Ciceribacter</taxon>
    </lineage>
</organism>
<evidence type="ECO:0000313" key="3">
    <source>
        <dbReference type="Proteomes" id="UP000291088"/>
    </source>
</evidence>
<evidence type="ECO:0000256" key="1">
    <source>
        <dbReference type="SAM" id="Phobius"/>
    </source>
</evidence>
<name>A0A4Q2T5H6_9HYPH</name>
<feature type="transmembrane region" description="Helical" evidence="1">
    <location>
        <begin position="71"/>
        <end position="90"/>
    </location>
</feature>